<dbReference type="GO" id="GO:0005615">
    <property type="term" value="C:extracellular space"/>
    <property type="evidence" value="ECO:0007669"/>
    <property type="project" value="InterPro"/>
</dbReference>
<dbReference type="EMBL" id="CAAKNF010000196">
    <property type="protein sequence ID" value="VIO89379.1"/>
    <property type="molecule type" value="Genomic_DNA"/>
</dbReference>
<keyword evidence="6" id="KW-1185">Reference proteome</keyword>
<dbReference type="InterPro" id="IPR036186">
    <property type="entry name" value="Serpin_sf"/>
</dbReference>
<dbReference type="AlphaFoldDB" id="A0A4E9EYF8"/>
<dbReference type="OrthoDB" id="9518664at2759"/>
<dbReference type="InterPro" id="IPR023796">
    <property type="entry name" value="Serpin_dom"/>
</dbReference>
<accession>A0A8L7TJP9</accession>
<dbReference type="InterPro" id="IPR000215">
    <property type="entry name" value="Serpin_fam"/>
</dbReference>
<evidence type="ECO:0000256" key="2">
    <source>
        <dbReference type="RuleBase" id="RU000411"/>
    </source>
</evidence>
<name>A0A4E9EYF8_BRUMA</name>
<keyword evidence="3" id="KW-0732">Signal</keyword>
<dbReference type="CDD" id="cd00172">
    <property type="entry name" value="serpin"/>
    <property type="match status" value="1"/>
</dbReference>
<reference evidence="7" key="3">
    <citation type="submission" date="2022-04" db="UniProtKB">
        <authorList>
            <consortium name="WormBaseParasite"/>
        </authorList>
    </citation>
    <scope>IDENTIFICATION</scope>
</reference>
<evidence type="ECO:0000313" key="7">
    <source>
        <dbReference type="WBParaSite" id="Bm8614.1"/>
    </source>
</evidence>
<dbReference type="SMART" id="SM00093">
    <property type="entry name" value="SERPIN"/>
    <property type="match status" value="1"/>
</dbReference>
<evidence type="ECO:0000256" key="1">
    <source>
        <dbReference type="ARBA" id="ARBA00009500"/>
    </source>
</evidence>
<dbReference type="InterPro" id="IPR042178">
    <property type="entry name" value="Serpin_sf_1"/>
</dbReference>
<dbReference type="PROSITE" id="PS00284">
    <property type="entry name" value="SERPIN"/>
    <property type="match status" value="1"/>
</dbReference>
<dbReference type="RefSeq" id="XP_042931496.1">
    <property type="nucleotide sequence ID" value="XM_043075562.1"/>
</dbReference>
<reference evidence="6" key="1">
    <citation type="journal article" date="2007" name="Science">
        <title>Draft genome of the filarial nematode parasite Brugia malayi.</title>
        <authorList>
            <person name="Ghedin E."/>
            <person name="Wang S."/>
            <person name="Spiro D."/>
            <person name="Caler E."/>
            <person name="Zhao Q."/>
            <person name="Crabtree J."/>
            <person name="Allen J.E."/>
            <person name="Delcher A.L."/>
            <person name="Guiliano D.B."/>
            <person name="Miranda-Saavedra D."/>
            <person name="Angiuoli S.V."/>
            <person name="Creasy T."/>
            <person name="Amedeo P."/>
            <person name="Haas B."/>
            <person name="El-Sayed N.M."/>
            <person name="Wortman J.R."/>
            <person name="Feldblyum T."/>
            <person name="Tallon L."/>
            <person name="Schatz M."/>
            <person name="Shumway M."/>
            <person name="Koo H."/>
            <person name="Salzberg S.L."/>
            <person name="Schobel S."/>
            <person name="Pertea M."/>
            <person name="Pop M."/>
            <person name="White O."/>
            <person name="Barton G.J."/>
            <person name="Carlow C.K."/>
            <person name="Crawford M.J."/>
            <person name="Daub J."/>
            <person name="Dimmic M.W."/>
            <person name="Estes C.F."/>
            <person name="Foster J.M."/>
            <person name="Ganatra M."/>
            <person name="Gregory W.F."/>
            <person name="Johnson N.M."/>
            <person name="Jin J."/>
            <person name="Komuniecki R."/>
            <person name="Korf I."/>
            <person name="Kumar S."/>
            <person name="Laney S."/>
            <person name="Li B.W."/>
            <person name="Li W."/>
            <person name="Lindblom T.H."/>
            <person name="Lustigman S."/>
            <person name="Ma D."/>
            <person name="Maina C.V."/>
            <person name="Martin D.M."/>
            <person name="McCarter J.P."/>
            <person name="McReynolds L."/>
            <person name="Mitreva M."/>
            <person name="Nutman T.B."/>
            <person name="Parkinson J."/>
            <person name="Peregrin-Alvarez J.M."/>
            <person name="Poole C."/>
            <person name="Ren Q."/>
            <person name="Saunders L."/>
            <person name="Sluder A.E."/>
            <person name="Smith K."/>
            <person name="Stanke M."/>
            <person name="Unnasch T.R."/>
            <person name="Ware J."/>
            <person name="Wei A.D."/>
            <person name="Weil G."/>
            <person name="Williams D.J."/>
            <person name="Zhang Y."/>
            <person name="Williams S.A."/>
            <person name="Fraser-Liggett C."/>
            <person name="Slatko B."/>
            <person name="Blaxter M.L."/>
            <person name="Scott A.L."/>
        </authorList>
    </citation>
    <scope>NUCLEOTIDE SEQUENCE</scope>
    <source>
        <strain evidence="6">FR3</strain>
    </source>
</reference>
<dbReference type="GeneID" id="6100086"/>
<dbReference type="Pfam" id="PF00079">
    <property type="entry name" value="Serpin"/>
    <property type="match status" value="1"/>
</dbReference>
<dbReference type="InterPro" id="IPR023795">
    <property type="entry name" value="Serpin_CS"/>
</dbReference>
<feature type="chain" id="PRO_5023935461" evidence="3">
    <location>
        <begin position="24"/>
        <end position="403"/>
    </location>
</feature>
<reference evidence="5" key="2">
    <citation type="submission" date="2019-04" db="EMBL/GenBank/DDBJ databases">
        <authorList>
            <person name="Howe K."/>
            <person name="Paulini M."/>
            <person name="Williams G."/>
        </authorList>
    </citation>
    <scope>NUCLEOTIDE SEQUENCE [LARGE SCALE GENOMIC DNA]</scope>
    <source>
        <strain evidence="5">FR3</strain>
    </source>
</reference>
<proteinExistence type="inferred from homology"/>
<dbReference type="WBParaSite" id="Bm8614.1">
    <property type="protein sequence ID" value="Bm8614.1"/>
    <property type="gene ID" value="WBGene00228875"/>
</dbReference>
<feature type="signal peptide" evidence="3">
    <location>
        <begin position="1"/>
        <end position="23"/>
    </location>
</feature>
<comment type="similarity">
    <text evidence="1 2">Belongs to the serpin family.</text>
</comment>
<evidence type="ECO:0000259" key="4">
    <source>
        <dbReference type="SMART" id="SM00093"/>
    </source>
</evidence>
<dbReference type="GO" id="GO:0004867">
    <property type="term" value="F:serine-type endopeptidase inhibitor activity"/>
    <property type="evidence" value="ECO:0007669"/>
    <property type="project" value="InterPro"/>
</dbReference>
<organism evidence="5">
    <name type="scientific">Brugia malayi</name>
    <name type="common">Filarial nematode worm</name>
    <dbReference type="NCBI Taxonomy" id="6279"/>
    <lineage>
        <taxon>Eukaryota</taxon>
        <taxon>Metazoa</taxon>
        <taxon>Ecdysozoa</taxon>
        <taxon>Nematoda</taxon>
        <taxon>Chromadorea</taxon>
        <taxon>Rhabditida</taxon>
        <taxon>Spirurina</taxon>
        <taxon>Spiruromorpha</taxon>
        <taxon>Filarioidea</taxon>
        <taxon>Onchocercidae</taxon>
        <taxon>Brugia</taxon>
    </lineage>
</organism>
<dbReference type="CTD" id="6100086"/>
<evidence type="ECO:0000313" key="5">
    <source>
        <dbReference type="EMBL" id="VIO89379.1"/>
    </source>
</evidence>
<dbReference type="KEGG" id="bmy:BM_BM8614"/>
<dbReference type="PANTHER" id="PTHR11461">
    <property type="entry name" value="SERINE PROTEASE INHIBITOR, SERPIN"/>
    <property type="match status" value="1"/>
</dbReference>
<dbReference type="Gene3D" id="2.30.39.10">
    <property type="entry name" value="Alpha-1-antitrypsin, domain 1"/>
    <property type="match status" value="1"/>
</dbReference>
<protein>
    <submittedName>
        <fullName evidence="7">SERPIN domain-containing protein</fullName>
    </submittedName>
</protein>
<accession>A0A4E9EYF8</accession>
<evidence type="ECO:0000256" key="3">
    <source>
        <dbReference type="SAM" id="SignalP"/>
    </source>
</evidence>
<dbReference type="PANTHER" id="PTHR11461:SF211">
    <property type="entry name" value="GH10112P-RELATED"/>
    <property type="match status" value="1"/>
</dbReference>
<dbReference type="Gene3D" id="3.30.497.10">
    <property type="entry name" value="Antithrombin, subunit I, domain 2"/>
    <property type="match status" value="1"/>
</dbReference>
<dbReference type="InterPro" id="IPR042185">
    <property type="entry name" value="Serpin_sf_2"/>
</dbReference>
<evidence type="ECO:0000313" key="6">
    <source>
        <dbReference type="Proteomes" id="UP000006672"/>
    </source>
</evidence>
<dbReference type="SUPFAM" id="SSF56574">
    <property type="entry name" value="Serpins"/>
    <property type="match status" value="1"/>
</dbReference>
<dbReference type="Proteomes" id="UP000006672">
    <property type="component" value="Unassembled WGS sequence"/>
</dbReference>
<sequence length="403" mass="45819">MINQTITAALLLFASFQFVVIFGEISSTDTAQFDFAVALIKEIAQNDESTISSPASISTALFMLYLAADGETKQKLSEILGRNARKTQIQEYYGKLLASSDGTKSKSYMLNIANRLYVPKEFSIKPSIPHIFQFYFGETLHRFNDGRSGQLIKEINRWASKNTHNKITELVERTTVDSETKMLLLNTIYFKGVWKKQFSTDSQKKSNGMPMMQLNAVLKYYEDKLVQVVKLPYVSDKIEMVIILPKARFELHKVREEMTGRHLRRYIENAVPTKVELQLPKFGLKQELDLANILKKLGMTNIISKKANFKALTDSPISVGNIIHGASFVVNGKGMETTMEIGFGSPVFVFRKNIIFNADQPFLFFVVSKSQHVLFAGQCCKKTKNHVKFEKKLKHLTPKKPLF</sequence>
<feature type="domain" description="Serpin" evidence="4">
    <location>
        <begin position="37"/>
        <end position="382"/>
    </location>
</feature>
<gene>
    <name evidence="5" type="primary">Bm8614</name>
    <name evidence="5" type="ORF">BM_BM8614</name>
</gene>